<dbReference type="AlphaFoldDB" id="A0A9P0Q262"/>
<dbReference type="Proteomes" id="UP001152888">
    <property type="component" value="Unassembled WGS sequence"/>
</dbReference>
<keyword evidence="2" id="KW-1185">Reference proteome</keyword>
<name>A0A9P0Q262_ACAOB</name>
<accession>A0A9P0Q262</accession>
<evidence type="ECO:0000313" key="1">
    <source>
        <dbReference type="EMBL" id="CAH2006008.1"/>
    </source>
</evidence>
<sequence length="62" mass="6744">MCAAGVPPKLPTTRVKVILAGYRRPKLRWSVLSVVPRDLSELHATLRPNPPPSERCAATGVL</sequence>
<organism evidence="1 2">
    <name type="scientific">Acanthoscelides obtectus</name>
    <name type="common">Bean weevil</name>
    <name type="synonym">Bruchus obtectus</name>
    <dbReference type="NCBI Taxonomy" id="200917"/>
    <lineage>
        <taxon>Eukaryota</taxon>
        <taxon>Metazoa</taxon>
        <taxon>Ecdysozoa</taxon>
        <taxon>Arthropoda</taxon>
        <taxon>Hexapoda</taxon>
        <taxon>Insecta</taxon>
        <taxon>Pterygota</taxon>
        <taxon>Neoptera</taxon>
        <taxon>Endopterygota</taxon>
        <taxon>Coleoptera</taxon>
        <taxon>Polyphaga</taxon>
        <taxon>Cucujiformia</taxon>
        <taxon>Chrysomeloidea</taxon>
        <taxon>Chrysomelidae</taxon>
        <taxon>Bruchinae</taxon>
        <taxon>Bruchini</taxon>
        <taxon>Acanthoscelides</taxon>
    </lineage>
</organism>
<proteinExistence type="predicted"/>
<evidence type="ECO:0000313" key="2">
    <source>
        <dbReference type="Proteomes" id="UP001152888"/>
    </source>
</evidence>
<gene>
    <name evidence="1" type="ORF">ACAOBT_LOCUS28854</name>
</gene>
<comment type="caution">
    <text evidence="1">The sequence shown here is derived from an EMBL/GenBank/DDBJ whole genome shotgun (WGS) entry which is preliminary data.</text>
</comment>
<reference evidence="1" key="1">
    <citation type="submission" date="2022-03" db="EMBL/GenBank/DDBJ databases">
        <authorList>
            <person name="Sayadi A."/>
        </authorList>
    </citation>
    <scope>NUCLEOTIDE SEQUENCE</scope>
</reference>
<protein>
    <submittedName>
        <fullName evidence="1">Uncharacterized protein</fullName>
    </submittedName>
</protein>
<dbReference type="EMBL" id="CAKOFQ010007665">
    <property type="protein sequence ID" value="CAH2006008.1"/>
    <property type="molecule type" value="Genomic_DNA"/>
</dbReference>